<name>A0A7R9GLS6_9CRUS</name>
<proteinExistence type="predicted"/>
<dbReference type="AlphaFoldDB" id="A0A7R9GLS6"/>
<dbReference type="Proteomes" id="UP000678499">
    <property type="component" value="Unassembled WGS sequence"/>
</dbReference>
<dbReference type="EMBL" id="OA920565">
    <property type="protein sequence ID" value="CAD7286035.1"/>
    <property type="molecule type" value="Genomic_DNA"/>
</dbReference>
<protein>
    <submittedName>
        <fullName evidence="1">Uncharacterized protein</fullName>
    </submittedName>
</protein>
<evidence type="ECO:0000313" key="1">
    <source>
        <dbReference type="EMBL" id="CAD7286021.1"/>
    </source>
</evidence>
<reference evidence="1" key="1">
    <citation type="submission" date="2020-11" db="EMBL/GenBank/DDBJ databases">
        <authorList>
            <person name="Tran Van P."/>
        </authorList>
    </citation>
    <scope>NUCLEOTIDE SEQUENCE</scope>
</reference>
<dbReference type="EMBL" id="CAJPEX010037960">
    <property type="protein sequence ID" value="CAG0926173.1"/>
    <property type="molecule type" value="Genomic_DNA"/>
</dbReference>
<sequence>MVDVLKVTPNKQLLGKTFKAKAKVVLEKIESLDKEEGKRLKEELETSG</sequence>
<accession>A0A7R9GLS6</accession>
<evidence type="ECO:0000313" key="3">
    <source>
        <dbReference type="Proteomes" id="UP000678499"/>
    </source>
</evidence>
<organism evidence="1">
    <name type="scientific">Notodromas monacha</name>
    <dbReference type="NCBI Taxonomy" id="399045"/>
    <lineage>
        <taxon>Eukaryota</taxon>
        <taxon>Metazoa</taxon>
        <taxon>Ecdysozoa</taxon>
        <taxon>Arthropoda</taxon>
        <taxon>Crustacea</taxon>
        <taxon>Oligostraca</taxon>
        <taxon>Ostracoda</taxon>
        <taxon>Podocopa</taxon>
        <taxon>Podocopida</taxon>
        <taxon>Cypridocopina</taxon>
        <taxon>Cypridoidea</taxon>
        <taxon>Cyprididae</taxon>
        <taxon>Notodromas</taxon>
    </lineage>
</organism>
<feature type="non-terminal residue" evidence="1">
    <location>
        <position position="1"/>
    </location>
</feature>
<dbReference type="EMBL" id="OA919997">
    <property type="protein sequence ID" value="CAD7286021.1"/>
    <property type="molecule type" value="Genomic_DNA"/>
</dbReference>
<dbReference type="Gene3D" id="3.30.720.200">
    <property type="match status" value="1"/>
</dbReference>
<dbReference type="EMBL" id="CAJPEX010038528">
    <property type="protein sequence ID" value="CAG0926187.1"/>
    <property type="molecule type" value="Genomic_DNA"/>
</dbReference>
<gene>
    <name evidence="1" type="ORF">NMOB1V02_LOCUS13623</name>
    <name evidence="2" type="ORF">NMOB1V02_LOCUS13637</name>
</gene>
<evidence type="ECO:0000313" key="2">
    <source>
        <dbReference type="EMBL" id="CAD7286035.1"/>
    </source>
</evidence>
<dbReference type="OrthoDB" id="57698at2759"/>
<keyword evidence="3" id="KW-1185">Reference proteome</keyword>